<keyword evidence="5" id="KW-1185">Reference proteome</keyword>
<protein>
    <submittedName>
        <fullName evidence="4">SDR family oxidoreductase</fullName>
    </submittedName>
</protein>
<evidence type="ECO:0000256" key="1">
    <source>
        <dbReference type="ARBA" id="ARBA00006484"/>
    </source>
</evidence>
<dbReference type="Pfam" id="PF00106">
    <property type="entry name" value="adh_short"/>
    <property type="match status" value="1"/>
</dbReference>
<dbReference type="EMBL" id="JAUYVH010000001">
    <property type="protein sequence ID" value="MDQ9169511.1"/>
    <property type="molecule type" value="Genomic_DNA"/>
</dbReference>
<evidence type="ECO:0000313" key="5">
    <source>
        <dbReference type="Proteomes" id="UP001225596"/>
    </source>
</evidence>
<dbReference type="InterPro" id="IPR020904">
    <property type="entry name" value="Sc_DH/Rdtase_CS"/>
</dbReference>
<reference evidence="4 5" key="1">
    <citation type="submission" date="2023-08" db="EMBL/GenBank/DDBJ databases">
        <title>Oxalobacteraceae gen .nov., isolated from river sludge outside the plant.</title>
        <authorList>
            <person name="Zhao S.Y."/>
        </authorList>
    </citation>
    <scope>NUCLEOTIDE SEQUENCE [LARGE SCALE GENOMIC DNA]</scope>
    <source>
        <strain evidence="4 5">R-40</strain>
    </source>
</reference>
<dbReference type="Gene3D" id="3.40.50.720">
    <property type="entry name" value="NAD(P)-binding Rossmann-like Domain"/>
    <property type="match status" value="1"/>
</dbReference>
<dbReference type="RefSeq" id="WP_338435414.1">
    <property type="nucleotide sequence ID" value="NZ_JAUYVH010000001.1"/>
</dbReference>
<dbReference type="PRINTS" id="PR00080">
    <property type="entry name" value="SDRFAMILY"/>
</dbReference>
<dbReference type="NCBIfam" id="NF005495">
    <property type="entry name" value="PRK07109.1"/>
    <property type="match status" value="1"/>
</dbReference>
<sequence>MDIRLKKLEDQVIVITGASSGIGLTTARLAARRGAKLVLAARNGDALQKLADELNGYGTSAVHVVADVSKEEDVRTIASTAIAQFGGFDTWINNAGVSIFGKLSEISLEDQRRIFDINFWGVVHGSLVAAEHFKWRGGALINLGSELSDCGITLQGIYAASKHAVKGFTDSLRMELEEAGAPVSVTLIKPAAVDTMFLANAKNYMEVEPKLPAPIYAPEVVAEAILFAAEHPKRDIFVGSASKLFSSGAHYFPQLMDRYMKRFASRQQRTDKPANSSAQDALYWPGVGLQERLGYPGHVCESSLYTRATTHPKTTGLALAGAGLALAAVWQSRQRAPRNLL</sequence>
<proteinExistence type="inferred from homology"/>
<dbReference type="InterPro" id="IPR002347">
    <property type="entry name" value="SDR_fam"/>
</dbReference>
<gene>
    <name evidence="4" type="ORF">Q8A64_03695</name>
</gene>
<name>A0ABU1BKI9_9BURK</name>
<dbReference type="PRINTS" id="PR00081">
    <property type="entry name" value="GDHRDH"/>
</dbReference>
<accession>A0ABU1BKI9</accession>
<dbReference type="CDD" id="cd05360">
    <property type="entry name" value="SDR_c3"/>
    <property type="match status" value="1"/>
</dbReference>
<comment type="similarity">
    <text evidence="1 3">Belongs to the short-chain dehydrogenases/reductases (SDR) family.</text>
</comment>
<dbReference type="Proteomes" id="UP001225596">
    <property type="component" value="Unassembled WGS sequence"/>
</dbReference>
<evidence type="ECO:0000256" key="2">
    <source>
        <dbReference type="ARBA" id="ARBA00023002"/>
    </source>
</evidence>
<dbReference type="PANTHER" id="PTHR44196">
    <property type="entry name" value="DEHYDROGENASE/REDUCTASE SDR FAMILY MEMBER 7B"/>
    <property type="match status" value="1"/>
</dbReference>
<evidence type="ECO:0000256" key="3">
    <source>
        <dbReference type="RuleBase" id="RU000363"/>
    </source>
</evidence>
<dbReference type="PROSITE" id="PS00061">
    <property type="entry name" value="ADH_SHORT"/>
    <property type="match status" value="1"/>
</dbReference>
<evidence type="ECO:0000313" key="4">
    <source>
        <dbReference type="EMBL" id="MDQ9169511.1"/>
    </source>
</evidence>
<dbReference type="PANTHER" id="PTHR44196:SF1">
    <property type="entry name" value="DEHYDROGENASE_REDUCTASE SDR FAMILY MEMBER 7B"/>
    <property type="match status" value="1"/>
</dbReference>
<organism evidence="4 5">
    <name type="scientific">Keguizhuia sedimenti</name>
    <dbReference type="NCBI Taxonomy" id="3064264"/>
    <lineage>
        <taxon>Bacteria</taxon>
        <taxon>Pseudomonadati</taxon>
        <taxon>Pseudomonadota</taxon>
        <taxon>Betaproteobacteria</taxon>
        <taxon>Burkholderiales</taxon>
        <taxon>Oxalobacteraceae</taxon>
        <taxon>Keguizhuia</taxon>
    </lineage>
</organism>
<comment type="caution">
    <text evidence="4">The sequence shown here is derived from an EMBL/GenBank/DDBJ whole genome shotgun (WGS) entry which is preliminary data.</text>
</comment>
<dbReference type="SUPFAM" id="SSF51735">
    <property type="entry name" value="NAD(P)-binding Rossmann-fold domains"/>
    <property type="match status" value="1"/>
</dbReference>
<dbReference type="InterPro" id="IPR036291">
    <property type="entry name" value="NAD(P)-bd_dom_sf"/>
</dbReference>
<keyword evidence="2" id="KW-0560">Oxidoreductase</keyword>